<keyword evidence="2" id="KW-1185">Reference proteome</keyword>
<gene>
    <name evidence="1" type="ORF">CU100_14510</name>
</gene>
<name>A0A2P7AQT3_9HYPH</name>
<proteinExistence type="predicted"/>
<dbReference type="Proteomes" id="UP000241158">
    <property type="component" value="Unassembled WGS sequence"/>
</dbReference>
<sequence>MGQDTVSGRHLLTRGESVEAVDVEFTRPAAEAIEGTGDGRQRGLWHKSFPLDDLIASPGSGFGFDVRQCNRDPIFKKILWLFTFGF</sequence>
<reference evidence="2" key="1">
    <citation type="submission" date="2017-11" db="EMBL/GenBank/DDBJ databases">
        <authorList>
            <person name="Kuznetsova I."/>
            <person name="Sazanova A."/>
            <person name="Chirak E."/>
            <person name="Safronova V."/>
            <person name="Willems A."/>
        </authorList>
    </citation>
    <scope>NUCLEOTIDE SEQUENCE [LARGE SCALE GENOMIC DNA]</scope>
    <source>
        <strain evidence="2">PEPV15</strain>
    </source>
</reference>
<comment type="caution">
    <text evidence="1">The sequence shown here is derived from an EMBL/GenBank/DDBJ whole genome shotgun (WGS) entry which is preliminary data.</text>
</comment>
<protein>
    <submittedName>
        <fullName evidence="1">Uncharacterized protein</fullName>
    </submittedName>
</protein>
<evidence type="ECO:0000313" key="2">
    <source>
        <dbReference type="Proteomes" id="UP000241158"/>
    </source>
</evidence>
<accession>A0A2P7AQT3</accession>
<organism evidence="1 2">
    <name type="scientific">Phyllobacterium endophyticum</name>
    <dbReference type="NCBI Taxonomy" id="1149773"/>
    <lineage>
        <taxon>Bacteria</taxon>
        <taxon>Pseudomonadati</taxon>
        <taxon>Pseudomonadota</taxon>
        <taxon>Alphaproteobacteria</taxon>
        <taxon>Hyphomicrobiales</taxon>
        <taxon>Phyllobacteriaceae</taxon>
        <taxon>Phyllobacterium</taxon>
    </lineage>
</organism>
<dbReference type="EMBL" id="PGGN01000003">
    <property type="protein sequence ID" value="PSH56591.1"/>
    <property type="molecule type" value="Genomic_DNA"/>
</dbReference>
<dbReference type="AlphaFoldDB" id="A0A2P7AQT3"/>
<evidence type="ECO:0000313" key="1">
    <source>
        <dbReference type="EMBL" id="PSH56591.1"/>
    </source>
</evidence>